<sequence length="230" mass="25003">MTAPALPDHVELAHLRNLAKELRLAVRAGRPGAAERAAAAGPVDPADFSIRDAQRVIAREHGFERWSDVVSAFGSRRPHARDLHRWFAVELNNALGDLLFDLSPATAPAEQERALYQAYAACYHWLEAGAEVQHGRGEYTIAQTALAIGRPATGAQHAARYAELIDRHPGAFADWDRALAAEVGARAAAATGSPDAARLRARAQRLTDRVADPETRAVVQDRLDRGPWFG</sequence>
<dbReference type="Proteomes" id="UP000317940">
    <property type="component" value="Unassembled WGS sequence"/>
</dbReference>
<gene>
    <name evidence="1" type="ORF">FHX73_1680</name>
</gene>
<reference evidence="1 2" key="1">
    <citation type="submission" date="2019-06" db="EMBL/GenBank/DDBJ databases">
        <title>Sequencing the genomes of 1000 actinobacteria strains.</title>
        <authorList>
            <person name="Klenk H.-P."/>
        </authorList>
    </citation>
    <scope>NUCLEOTIDE SEQUENCE [LARGE SCALE GENOMIC DNA]</scope>
    <source>
        <strain evidence="1 2">DSM 44826</strain>
    </source>
</reference>
<comment type="caution">
    <text evidence="1">The sequence shown here is derived from an EMBL/GenBank/DDBJ whole genome shotgun (WGS) entry which is preliminary data.</text>
</comment>
<dbReference type="EMBL" id="VIWT01000006">
    <property type="protein sequence ID" value="TWF72929.1"/>
    <property type="molecule type" value="Genomic_DNA"/>
</dbReference>
<proteinExistence type="predicted"/>
<dbReference type="OrthoDB" id="928522at2"/>
<name>A0A561SDI1_9ACTN</name>
<organism evidence="1 2">
    <name type="scientific">Kitasatospora viridis</name>
    <dbReference type="NCBI Taxonomy" id="281105"/>
    <lineage>
        <taxon>Bacteria</taxon>
        <taxon>Bacillati</taxon>
        <taxon>Actinomycetota</taxon>
        <taxon>Actinomycetes</taxon>
        <taxon>Kitasatosporales</taxon>
        <taxon>Streptomycetaceae</taxon>
        <taxon>Kitasatospora</taxon>
    </lineage>
</organism>
<evidence type="ECO:0000313" key="1">
    <source>
        <dbReference type="EMBL" id="TWF72929.1"/>
    </source>
</evidence>
<evidence type="ECO:0000313" key="2">
    <source>
        <dbReference type="Proteomes" id="UP000317940"/>
    </source>
</evidence>
<keyword evidence="2" id="KW-1185">Reference proteome</keyword>
<dbReference type="AlphaFoldDB" id="A0A561SDI1"/>
<accession>A0A561SDI1</accession>
<protein>
    <submittedName>
        <fullName evidence="1">Uncharacterized protein</fullName>
    </submittedName>
</protein>
<dbReference type="RefSeq" id="WP_145910919.1">
    <property type="nucleotide sequence ID" value="NZ_BAAAMZ010000035.1"/>
</dbReference>